<dbReference type="OrthoDB" id="2112831at2"/>
<dbReference type="AlphaFoldDB" id="A0A3B0C2H5"/>
<keyword evidence="2" id="KW-1185">Reference proteome</keyword>
<name>A0A3B0C2H5_9BACL</name>
<dbReference type="InterPro" id="IPR045527">
    <property type="entry name" value="DUF6470"/>
</dbReference>
<gene>
    <name evidence="1" type="ORF">D7M11_22655</name>
</gene>
<evidence type="ECO:0000313" key="2">
    <source>
        <dbReference type="Proteomes" id="UP000282311"/>
    </source>
</evidence>
<dbReference type="Pfam" id="PF20074">
    <property type="entry name" value="DUF6470"/>
    <property type="match status" value="1"/>
</dbReference>
<protein>
    <submittedName>
        <fullName evidence="1">Uncharacterized protein</fullName>
    </submittedName>
</protein>
<dbReference type="RefSeq" id="WP_120749545.1">
    <property type="nucleotide sequence ID" value="NZ_RBAH01000018.1"/>
</dbReference>
<proteinExistence type="predicted"/>
<sequence>MPEIPQIRISQQYARIGIDADLGRYEMKQPRPTFELEQTNAKMEIRQPRGELEIDQSKAWDALSRTNILEVMQRIYGQAREVAMKGIARIVEDGNRMAAIHKNKADAILELASDVTVSFPEMEYAGEAAFDNVDVRYTPHRPEIETIRGEVKLNTRVNPPEVDYYRGKLDIYMLQYNKVEITPPAIDIKV</sequence>
<dbReference type="Proteomes" id="UP000282311">
    <property type="component" value="Unassembled WGS sequence"/>
</dbReference>
<reference evidence="1 2" key="1">
    <citation type="journal article" date="2007" name="Int. J. Syst. Evol. Microbiol.">
        <title>Paenibacillus ginsengarvi sp. nov., isolated from soil from ginseng cultivation.</title>
        <authorList>
            <person name="Yoon M.H."/>
            <person name="Ten L.N."/>
            <person name="Im W.T."/>
        </authorList>
    </citation>
    <scope>NUCLEOTIDE SEQUENCE [LARGE SCALE GENOMIC DNA]</scope>
    <source>
        <strain evidence="1 2">KCTC 13059</strain>
    </source>
</reference>
<dbReference type="EMBL" id="RBAH01000018">
    <property type="protein sequence ID" value="RKN78878.1"/>
    <property type="molecule type" value="Genomic_DNA"/>
</dbReference>
<accession>A0A3B0C2H5</accession>
<evidence type="ECO:0000313" key="1">
    <source>
        <dbReference type="EMBL" id="RKN78878.1"/>
    </source>
</evidence>
<organism evidence="1 2">
    <name type="scientific">Paenibacillus ginsengarvi</name>
    <dbReference type="NCBI Taxonomy" id="400777"/>
    <lineage>
        <taxon>Bacteria</taxon>
        <taxon>Bacillati</taxon>
        <taxon>Bacillota</taxon>
        <taxon>Bacilli</taxon>
        <taxon>Bacillales</taxon>
        <taxon>Paenibacillaceae</taxon>
        <taxon>Paenibacillus</taxon>
    </lineage>
</organism>
<comment type="caution">
    <text evidence="1">The sequence shown here is derived from an EMBL/GenBank/DDBJ whole genome shotgun (WGS) entry which is preliminary data.</text>
</comment>